<proteinExistence type="predicted"/>
<organism evidence="2 3">
    <name type="scientific">Streblomastix strix</name>
    <dbReference type="NCBI Taxonomy" id="222440"/>
    <lineage>
        <taxon>Eukaryota</taxon>
        <taxon>Metamonada</taxon>
        <taxon>Preaxostyla</taxon>
        <taxon>Oxymonadida</taxon>
        <taxon>Streblomastigidae</taxon>
        <taxon>Streblomastix</taxon>
    </lineage>
</organism>
<dbReference type="EMBL" id="SNRW01001778">
    <property type="protein sequence ID" value="KAA6395061.1"/>
    <property type="molecule type" value="Genomic_DNA"/>
</dbReference>
<evidence type="ECO:0000313" key="3">
    <source>
        <dbReference type="Proteomes" id="UP000324800"/>
    </source>
</evidence>
<reference evidence="2 3" key="1">
    <citation type="submission" date="2019-03" db="EMBL/GenBank/DDBJ databases">
        <title>Single cell metagenomics reveals metabolic interactions within the superorganism composed of flagellate Streblomastix strix and complex community of Bacteroidetes bacteria on its surface.</title>
        <authorList>
            <person name="Treitli S.C."/>
            <person name="Kolisko M."/>
            <person name="Husnik F."/>
            <person name="Keeling P."/>
            <person name="Hampl V."/>
        </authorList>
    </citation>
    <scope>NUCLEOTIDE SEQUENCE [LARGE SCALE GENOMIC DNA]</scope>
    <source>
        <strain evidence="2">ST1C</strain>
    </source>
</reference>
<accession>A0A5J4WJI3</accession>
<evidence type="ECO:0000256" key="1">
    <source>
        <dbReference type="SAM" id="MobiDB-lite"/>
    </source>
</evidence>
<protein>
    <submittedName>
        <fullName evidence="2">Uncharacterized protein</fullName>
    </submittedName>
</protein>
<comment type="caution">
    <text evidence="2">The sequence shown here is derived from an EMBL/GenBank/DDBJ whole genome shotgun (WGS) entry which is preliminary data.</text>
</comment>
<dbReference type="AlphaFoldDB" id="A0A5J4WJI3"/>
<feature type="region of interest" description="Disordered" evidence="1">
    <location>
        <begin position="69"/>
        <end position="116"/>
    </location>
</feature>
<gene>
    <name evidence="2" type="ORF">EZS28_009407</name>
</gene>
<name>A0A5J4WJI3_9EUKA</name>
<evidence type="ECO:0000313" key="2">
    <source>
        <dbReference type="EMBL" id="KAA6395061.1"/>
    </source>
</evidence>
<dbReference type="Proteomes" id="UP000324800">
    <property type="component" value="Unassembled WGS sequence"/>
</dbReference>
<feature type="compositionally biased region" description="Acidic residues" evidence="1">
    <location>
        <begin position="74"/>
        <end position="86"/>
    </location>
</feature>
<sequence length="170" mass="19974">MNVTHEVGQKEEILRSSNENIDKADVYSIISYEDEMYQLKRQNEEGESDKENVMVRKNLNEIMHIQYFGRTNADEQENGSDQNSEIDIDRDCGVNDIDNDNEDKEDGYGQQQDNYENDIEMTEIEKRKLIQKVIVPIMLKILMSADENVVFVACRIFFWTVQYWNGISSR</sequence>